<evidence type="ECO:0000256" key="10">
    <source>
        <dbReference type="PIRSR" id="PIRSR601233-3"/>
    </source>
</evidence>
<evidence type="ECO:0000256" key="4">
    <source>
        <dbReference type="ARBA" id="ARBA00022741"/>
    </source>
</evidence>
<keyword evidence="12" id="KW-1185">Reference proteome</keyword>
<dbReference type="GO" id="GO:0170057">
    <property type="term" value="F:RNA ligase (GTP) activity"/>
    <property type="evidence" value="ECO:0007669"/>
    <property type="project" value="UniProtKB-EC"/>
</dbReference>
<feature type="binding site" evidence="9">
    <location>
        <begin position="397"/>
        <end position="400"/>
    </location>
    <ligand>
        <name>GMP</name>
        <dbReference type="ChEBI" id="CHEBI:58115"/>
    </ligand>
</feature>
<feature type="active site" description="GMP-histidine intermediate" evidence="8">
    <location>
        <position position="397"/>
    </location>
</feature>
<keyword evidence="3 10" id="KW-0479">Metal-binding</keyword>
<dbReference type="HOGENOM" id="CLU_022279_3_0_1"/>
<evidence type="ECO:0000256" key="2">
    <source>
        <dbReference type="ARBA" id="ARBA00022598"/>
    </source>
</evidence>
<evidence type="ECO:0000256" key="1">
    <source>
        <dbReference type="ARBA" id="ARBA00012726"/>
    </source>
</evidence>
<comment type="cofactor">
    <cofactor evidence="10">
        <name>Mn(2+)</name>
        <dbReference type="ChEBI" id="CHEBI:29035"/>
    </cofactor>
    <text evidence="10">Binds 2 manganese ions per subunit.</text>
</comment>
<feature type="binding site" evidence="9">
    <location>
        <begin position="337"/>
        <end position="338"/>
    </location>
    <ligand>
        <name>GMP</name>
        <dbReference type="ChEBI" id="CHEBI:58115"/>
    </ligand>
</feature>
<dbReference type="Proteomes" id="UP000027195">
    <property type="component" value="Unassembled WGS sequence"/>
</dbReference>
<feature type="binding site" evidence="9">
    <location>
        <position position="379"/>
    </location>
    <ligand>
        <name>GMP</name>
        <dbReference type="ChEBI" id="CHEBI:58115"/>
    </ligand>
</feature>
<dbReference type="GO" id="GO:0046872">
    <property type="term" value="F:metal ion binding"/>
    <property type="evidence" value="ECO:0007669"/>
    <property type="project" value="UniProtKB-KW"/>
</dbReference>
<sequence>MPSRALTIILNANQSTKTVVLVPTSSTNLSTKDWILKEARNKFRVRALSRVHLYGGSEFGPDKALDDNTREVWVSKGEPYCGPVLESHAESSTQAQRAEVRVLAEKSFIDDKAIAQLKMVSELPGVRLAVGMPDLHPGNRFPIGCAIVADGVWPALIGSDIGCGIALYNLSAIPTRLSPQKLASHLKGLDSPWEGDVHAWLARYGIERKSEFDLPALGTVGAGNHFAEICRIESIRDAASCASLGLEENKLYLLVHTGSRGLGAQILETQTKGASNPHITSDSPLLESYLAEHDYAVRWAVANRDLVAHRIKQCLFPGAENSSEIAPDLGKILDITHNSVVKSKMEVEGVARDVWIHRKGAAPSDVGIVPCPGSRGDFSWLLIPTGDGVNNAHSLAHGAGRLHPRAAMHSKQPLKASSKTSLLTTSLGSEVVCTDPTLQLEEQPDAYKSCQGVVDDMEHCGIARGVAVLRPVVTYKIREAGIKR</sequence>
<dbReference type="STRING" id="930990.A0A067MZF9"/>
<dbReference type="SUPFAM" id="SSF103365">
    <property type="entry name" value="Hypothetical protein PH1602"/>
    <property type="match status" value="1"/>
</dbReference>
<keyword evidence="4 9" id="KW-0547">Nucleotide-binding</keyword>
<feature type="binding site" evidence="9">
    <location>
        <position position="476"/>
    </location>
    <ligand>
        <name>GMP</name>
        <dbReference type="ChEBI" id="CHEBI:58115"/>
    </ligand>
</feature>
<feature type="binding site" evidence="10">
    <location>
        <position position="337"/>
    </location>
    <ligand>
        <name>Mn(2+)</name>
        <dbReference type="ChEBI" id="CHEBI:29035"/>
        <label>2</label>
    </ligand>
</feature>
<name>A0A067MZF9_BOTB1</name>
<dbReference type="AlphaFoldDB" id="A0A067MZF9"/>
<feature type="binding site" evidence="10">
    <location>
        <position position="225"/>
    </location>
    <ligand>
        <name>Mn(2+)</name>
        <dbReference type="ChEBI" id="CHEBI:29035"/>
        <label>1</label>
    </ligand>
</feature>
<reference evidence="12" key="1">
    <citation type="journal article" date="2014" name="Proc. Natl. Acad. Sci. U.S.A.">
        <title>Extensive sampling of basidiomycete genomes demonstrates inadequacy of the white-rot/brown-rot paradigm for wood decay fungi.</title>
        <authorList>
            <person name="Riley R."/>
            <person name="Salamov A.A."/>
            <person name="Brown D.W."/>
            <person name="Nagy L.G."/>
            <person name="Floudas D."/>
            <person name="Held B.W."/>
            <person name="Levasseur A."/>
            <person name="Lombard V."/>
            <person name="Morin E."/>
            <person name="Otillar R."/>
            <person name="Lindquist E.A."/>
            <person name="Sun H."/>
            <person name="LaButti K.M."/>
            <person name="Schmutz J."/>
            <person name="Jabbour D."/>
            <person name="Luo H."/>
            <person name="Baker S.E."/>
            <person name="Pisabarro A.G."/>
            <person name="Walton J.D."/>
            <person name="Blanchette R.A."/>
            <person name="Henrissat B."/>
            <person name="Martin F."/>
            <person name="Cullen D."/>
            <person name="Hibbett D.S."/>
            <person name="Grigoriev I.V."/>
        </authorList>
    </citation>
    <scope>NUCLEOTIDE SEQUENCE [LARGE SCALE GENOMIC DNA]</scope>
    <source>
        <strain evidence="12">FD-172 SS1</strain>
    </source>
</reference>
<evidence type="ECO:0000313" key="11">
    <source>
        <dbReference type="EMBL" id="KDQ20095.1"/>
    </source>
</evidence>
<keyword evidence="6 10" id="KW-0464">Manganese</keyword>
<evidence type="ECO:0000256" key="6">
    <source>
        <dbReference type="ARBA" id="ARBA00023211"/>
    </source>
</evidence>
<dbReference type="Pfam" id="PF01139">
    <property type="entry name" value="RtcB"/>
    <property type="match status" value="2"/>
</dbReference>
<evidence type="ECO:0000313" key="12">
    <source>
        <dbReference type="Proteomes" id="UP000027195"/>
    </source>
</evidence>
<protein>
    <recommendedName>
        <fullName evidence="1">3'-phosphate/5'-hydroxy nucleic acid ligase</fullName>
        <ecNumber evidence="1">6.5.1.8</ecNumber>
    </recommendedName>
</protein>
<evidence type="ECO:0000256" key="5">
    <source>
        <dbReference type="ARBA" id="ARBA00023134"/>
    </source>
</evidence>
<dbReference type="GO" id="GO:0003972">
    <property type="term" value="F:RNA ligase (ATP) activity"/>
    <property type="evidence" value="ECO:0007669"/>
    <property type="project" value="TreeGrafter"/>
</dbReference>
<dbReference type="NCBIfam" id="TIGR03073">
    <property type="entry name" value="release_rtcB"/>
    <property type="match status" value="1"/>
</dbReference>
<evidence type="ECO:0000256" key="9">
    <source>
        <dbReference type="PIRSR" id="PIRSR601233-2"/>
    </source>
</evidence>
<evidence type="ECO:0000256" key="8">
    <source>
        <dbReference type="PIRSR" id="PIRSR601233-1"/>
    </source>
</evidence>
<evidence type="ECO:0000256" key="3">
    <source>
        <dbReference type="ARBA" id="ARBA00022723"/>
    </source>
</evidence>
<organism evidence="11 12">
    <name type="scientific">Botryobasidium botryosum (strain FD-172 SS1)</name>
    <dbReference type="NCBI Taxonomy" id="930990"/>
    <lineage>
        <taxon>Eukaryota</taxon>
        <taxon>Fungi</taxon>
        <taxon>Dikarya</taxon>
        <taxon>Basidiomycota</taxon>
        <taxon>Agaricomycotina</taxon>
        <taxon>Agaricomycetes</taxon>
        <taxon>Cantharellales</taxon>
        <taxon>Botryobasidiaceae</taxon>
        <taxon>Botryobasidium</taxon>
    </lineage>
</organism>
<dbReference type="InterPro" id="IPR036025">
    <property type="entry name" value="RtcB-like_sf"/>
</dbReference>
<keyword evidence="2" id="KW-0436">Ligase</keyword>
<feature type="binding site" evidence="10">
    <location>
        <position position="256"/>
    </location>
    <ligand>
        <name>Mn(2+)</name>
        <dbReference type="ChEBI" id="CHEBI:29035"/>
        <label>2</label>
    </ligand>
</feature>
<comment type="catalytic activity">
    <reaction evidence="7">
        <text>a 3'-end 3'-phospho-ribonucleotide-RNA + a 5'-end dephospho-ribonucleoside-RNA + GTP = a ribonucleotidyl-ribonucleotide-RNA + GMP + diphosphate</text>
        <dbReference type="Rhea" id="RHEA:68076"/>
        <dbReference type="Rhea" id="RHEA-COMP:10463"/>
        <dbReference type="Rhea" id="RHEA-COMP:13936"/>
        <dbReference type="Rhea" id="RHEA-COMP:17355"/>
        <dbReference type="ChEBI" id="CHEBI:33019"/>
        <dbReference type="ChEBI" id="CHEBI:37565"/>
        <dbReference type="ChEBI" id="CHEBI:58115"/>
        <dbReference type="ChEBI" id="CHEBI:83062"/>
        <dbReference type="ChEBI" id="CHEBI:138284"/>
        <dbReference type="ChEBI" id="CHEBI:173118"/>
        <dbReference type="EC" id="6.5.1.8"/>
    </reaction>
</comment>
<dbReference type="EC" id="6.5.1.8" evidence="1"/>
<dbReference type="PANTHER" id="PTHR11118:SF1">
    <property type="entry name" value="RNA-SPLICING LIGASE RTCB HOMOLOG"/>
    <property type="match status" value="1"/>
</dbReference>
<dbReference type="OrthoDB" id="10249697at2759"/>
<dbReference type="InParanoid" id="A0A067MZF9"/>
<dbReference type="InterPro" id="IPR017510">
    <property type="entry name" value="RtcB2"/>
</dbReference>
<dbReference type="GO" id="GO:0005525">
    <property type="term" value="F:GTP binding"/>
    <property type="evidence" value="ECO:0007669"/>
    <property type="project" value="UniProtKB-KW"/>
</dbReference>
<feature type="binding site" evidence="9">
    <location>
        <begin position="224"/>
        <end position="228"/>
    </location>
    <ligand>
        <name>GMP</name>
        <dbReference type="ChEBI" id="CHEBI:58115"/>
    </ligand>
</feature>
<dbReference type="EMBL" id="KL198018">
    <property type="protein sequence ID" value="KDQ20095.1"/>
    <property type="molecule type" value="Genomic_DNA"/>
</dbReference>
<dbReference type="PANTHER" id="PTHR11118">
    <property type="entry name" value="RNA-SPLICING LIGASE RTCB HOMOLOG"/>
    <property type="match status" value="1"/>
</dbReference>
<evidence type="ECO:0000256" key="7">
    <source>
        <dbReference type="ARBA" id="ARBA00047746"/>
    </source>
</evidence>
<proteinExistence type="predicted"/>
<gene>
    <name evidence="11" type="ORF">BOTBODRAFT_386745</name>
</gene>
<accession>A0A067MZF9</accession>
<keyword evidence="5 9" id="KW-0342">GTP-binding</keyword>
<dbReference type="Gene3D" id="3.90.1860.10">
    <property type="entry name" value="tRNA-splicing ligase RtcB"/>
    <property type="match status" value="1"/>
</dbReference>
<dbReference type="GO" id="GO:0006396">
    <property type="term" value="P:RNA processing"/>
    <property type="evidence" value="ECO:0007669"/>
    <property type="project" value="InterPro"/>
</dbReference>
<dbReference type="InterPro" id="IPR001233">
    <property type="entry name" value="RtcB"/>
</dbReference>